<feature type="region of interest" description="Disordered" evidence="1">
    <location>
        <begin position="365"/>
        <end position="424"/>
    </location>
</feature>
<gene>
    <name evidence="2" type="ORF">OCU04_007168</name>
</gene>
<comment type="caution">
    <text evidence="2">The sequence shown here is derived from an EMBL/GenBank/DDBJ whole genome shotgun (WGS) entry which is preliminary data.</text>
</comment>
<proteinExistence type="predicted"/>
<reference evidence="2" key="1">
    <citation type="submission" date="2022-11" db="EMBL/GenBank/DDBJ databases">
        <title>Genome Resource of Sclerotinia nivalis Strain SnTB1, a Plant Pathogen Isolated from American Ginseng.</title>
        <authorList>
            <person name="Fan S."/>
        </authorList>
    </citation>
    <scope>NUCLEOTIDE SEQUENCE</scope>
    <source>
        <strain evidence="2">SnTB1</strain>
    </source>
</reference>
<evidence type="ECO:0000256" key="1">
    <source>
        <dbReference type="SAM" id="MobiDB-lite"/>
    </source>
</evidence>
<keyword evidence="3" id="KW-1185">Reference proteome</keyword>
<accession>A0A9X0AL95</accession>
<dbReference type="AlphaFoldDB" id="A0A9X0AL95"/>
<dbReference type="Proteomes" id="UP001152300">
    <property type="component" value="Unassembled WGS sequence"/>
</dbReference>
<name>A0A9X0AL95_9HELO</name>
<evidence type="ECO:0000313" key="3">
    <source>
        <dbReference type="Proteomes" id="UP001152300"/>
    </source>
</evidence>
<feature type="compositionally biased region" description="Polar residues" evidence="1">
    <location>
        <begin position="747"/>
        <end position="760"/>
    </location>
</feature>
<organism evidence="2 3">
    <name type="scientific">Sclerotinia nivalis</name>
    <dbReference type="NCBI Taxonomy" id="352851"/>
    <lineage>
        <taxon>Eukaryota</taxon>
        <taxon>Fungi</taxon>
        <taxon>Dikarya</taxon>
        <taxon>Ascomycota</taxon>
        <taxon>Pezizomycotina</taxon>
        <taxon>Leotiomycetes</taxon>
        <taxon>Helotiales</taxon>
        <taxon>Sclerotiniaceae</taxon>
        <taxon>Sclerotinia</taxon>
    </lineage>
</organism>
<feature type="compositionally biased region" description="Basic and acidic residues" evidence="1">
    <location>
        <begin position="1"/>
        <end position="16"/>
    </location>
</feature>
<protein>
    <submittedName>
        <fullName evidence="2">Uncharacterized protein</fullName>
    </submittedName>
</protein>
<feature type="region of interest" description="Disordered" evidence="1">
    <location>
        <begin position="650"/>
        <end position="798"/>
    </location>
</feature>
<feature type="compositionally biased region" description="Low complexity" evidence="1">
    <location>
        <begin position="761"/>
        <end position="782"/>
    </location>
</feature>
<feature type="compositionally biased region" description="Low complexity" evidence="1">
    <location>
        <begin position="395"/>
        <end position="404"/>
    </location>
</feature>
<feature type="region of interest" description="Disordered" evidence="1">
    <location>
        <begin position="1"/>
        <end position="34"/>
    </location>
</feature>
<feature type="compositionally biased region" description="Basic residues" evidence="1">
    <location>
        <begin position="378"/>
        <end position="388"/>
    </location>
</feature>
<dbReference type="EMBL" id="JAPEIS010000007">
    <property type="protein sequence ID" value="KAJ8064859.1"/>
    <property type="molecule type" value="Genomic_DNA"/>
</dbReference>
<evidence type="ECO:0000313" key="2">
    <source>
        <dbReference type="EMBL" id="KAJ8064859.1"/>
    </source>
</evidence>
<feature type="compositionally biased region" description="Basic and acidic residues" evidence="1">
    <location>
        <begin position="734"/>
        <end position="745"/>
    </location>
</feature>
<dbReference type="OrthoDB" id="3542976at2759"/>
<sequence>MSTHSHHESEDLHYSEKASTAEQQKHATRTYSYKSCRRGDKDDEIYWNQEHKISIRVRNVSWRPIRASLVRELIGDVFDKDKARWKAGEEKRFSHNDQSHSIKWTVDQRDSMAQLYTYDIYGLDKEGLTEGREHPQGIWMQYHTLLGSGYVFNATDRSNAWKSISNEAKRLFVHSRPDPTGMQGDWTYFFYNEGNEKRYKLEERKDIDSWTKPEIHRTWLARVKTETIESGDILPYKFKGYDLQVLNDCKERLNVATLDSLVGNTVSKEIRTDPCAKAWVHWRITVENTKNGKSDFVISRYHPSDLERPYHTNSNKKIWITNATDNESYRTVRKLLESTSQFKVAAKDESRWILERREEEGRENGRLTLKEISNVKSKERKQSRHRKRGNDSDNESSSSTYSDSVWERKKVQSRKSPPSLLTGYTHTPFANYNPNLIWSGRPENLRGYAKAGIHKKGRDCCYYGYLLENKTGQNLWWDEIADSLLSKKLIIPKGKEKQEQGSLSKYNGDLMIELDHQSTSHRVMRLSNLGAASSGEPKNDIHERHKVKVYTMFEKDNPGEPMRDTSISIRNRLKGNISWNSTQKEIHRNRILLGRQYNAIPRTNQGTICEIVLKNNNTYLIDPTDQNNATHIHVSEMRQSSSIPTFSQIRYRSPSSGQHTHRSGADTYNSSSDDSQRENRKSKTQLPIEYYQPSRHKLPSTINSSSSSSERENPSPYINPHPQTRTRHAQNIARSEHQRNTRHLPDYTQNRNYTYNHPTHSSSSSSSITNTNTTNQTAQSQSLPHKSNNKSKEPEQKK</sequence>